<keyword evidence="2" id="KW-1003">Cell membrane</keyword>
<feature type="transmembrane region" description="Helical" evidence="9">
    <location>
        <begin position="359"/>
        <end position="377"/>
    </location>
</feature>
<feature type="transmembrane region" description="Helical" evidence="9">
    <location>
        <begin position="334"/>
        <end position="352"/>
    </location>
</feature>
<evidence type="ECO:0000313" key="10">
    <source>
        <dbReference type="EMBL" id="GIJ02575.1"/>
    </source>
</evidence>
<name>A0A8J3Y773_9ACTN</name>
<dbReference type="InterPro" id="IPR018584">
    <property type="entry name" value="GT87"/>
</dbReference>
<comment type="caution">
    <text evidence="10">The sequence shown here is derived from an EMBL/GenBank/DDBJ whole genome shotgun (WGS) entry which is preliminary data.</text>
</comment>
<feature type="transmembrane region" description="Helical" evidence="9">
    <location>
        <begin position="397"/>
        <end position="418"/>
    </location>
</feature>
<keyword evidence="4 9" id="KW-0812">Transmembrane</keyword>
<evidence type="ECO:0000256" key="5">
    <source>
        <dbReference type="ARBA" id="ARBA00022989"/>
    </source>
</evidence>
<feature type="region of interest" description="Disordered" evidence="8">
    <location>
        <begin position="460"/>
        <end position="507"/>
    </location>
</feature>
<dbReference type="GO" id="GO:0005886">
    <property type="term" value="C:plasma membrane"/>
    <property type="evidence" value="ECO:0007669"/>
    <property type="project" value="UniProtKB-SubCell"/>
</dbReference>
<evidence type="ECO:0000256" key="2">
    <source>
        <dbReference type="ARBA" id="ARBA00022475"/>
    </source>
</evidence>
<keyword evidence="6 9" id="KW-0472">Membrane</keyword>
<organism evidence="10 11">
    <name type="scientific">Spirilliplanes yamanashiensis</name>
    <dbReference type="NCBI Taxonomy" id="42233"/>
    <lineage>
        <taxon>Bacteria</taxon>
        <taxon>Bacillati</taxon>
        <taxon>Actinomycetota</taxon>
        <taxon>Actinomycetes</taxon>
        <taxon>Micromonosporales</taxon>
        <taxon>Micromonosporaceae</taxon>
        <taxon>Spirilliplanes</taxon>
    </lineage>
</organism>
<keyword evidence="11" id="KW-1185">Reference proteome</keyword>
<accession>A0A8J3Y773</accession>
<evidence type="ECO:0000256" key="9">
    <source>
        <dbReference type="SAM" id="Phobius"/>
    </source>
</evidence>
<feature type="transmembrane region" description="Helical" evidence="9">
    <location>
        <begin position="185"/>
        <end position="213"/>
    </location>
</feature>
<feature type="region of interest" description="Disordered" evidence="8">
    <location>
        <begin position="1"/>
        <end position="21"/>
    </location>
</feature>
<keyword evidence="3" id="KW-0808">Transferase</keyword>
<comment type="similarity">
    <text evidence="7">Belongs to the glycosyltransferase 87 family.</text>
</comment>
<evidence type="ECO:0000256" key="8">
    <source>
        <dbReference type="SAM" id="MobiDB-lite"/>
    </source>
</evidence>
<evidence type="ECO:0000256" key="6">
    <source>
        <dbReference type="ARBA" id="ARBA00023136"/>
    </source>
</evidence>
<evidence type="ECO:0000313" key="11">
    <source>
        <dbReference type="Proteomes" id="UP000652013"/>
    </source>
</evidence>
<feature type="transmembrane region" description="Helical" evidence="9">
    <location>
        <begin position="53"/>
        <end position="73"/>
    </location>
</feature>
<evidence type="ECO:0000256" key="4">
    <source>
        <dbReference type="ARBA" id="ARBA00022692"/>
    </source>
</evidence>
<feature type="transmembrane region" description="Helical" evidence="9">
    <location>
        <begin position="430"/>
        <end position="450"/>
    </location>
</feature>
<dbReference type="PIRSF" id="PIRSF010361">
    <property type="entry name" value="UCP010361"/>
    <property type="match status" value="1"/>
</dbReference>
<gene>
    <name evidence="10" type="ORF">Sya03_19270</name>
</gene>
<dbReference type="GO" id="GO:0016758">
    <property type="term" value="F:hexosyltransferase activity"/>
    <property type="evidence" value="ECO:0007669"/>
    <property type="project" value="InterPro"/>
</dbReference>
<feature type="transmembrane region" description="Helical" evidence="9">
    <location>
        <begin position="254"/>
        <end position="277"/>
    </location>
</feature>
<comment type="subcellular location">
    <subcellularLocation>
        <location evidence="1">Cell membrane</location>
        <topology evidence="1">Multi-pass membrane protein</topology>
    </subcellularLocation>
</comment>
<evidence type="ECO:0000256" key="3">
    <source>
        <dbReference type="ARBA" id="ARBA00022679"/>
    </source>
</evidence>
<feature type="transmembrane region" description="Helical" evidence="9">
    <location>
        <begin position="150"/>
        <end position="173"/>
    </location>
</feature>
<dbReference type="InterPro" id="IPR016570">
    <property type="entry name" value="UCP010361"/>
</dbReference>
<evidence type="ECO:0000256" key="7">
    <source>
        <dbReference type="ARBA" id="ARBA00024033"/>
    </source>
</evidence>
<feature type="transmembrane region" description="Helical" evidence="9">
    <location>
        <begin position="120"/>
        <end position="138"/>
    </location>
</feature>
<dbReference type="RefSeq" id="WP_203937881.1">
    <property type="nucleotide sequence ID" value="NZ_BAAAGJ010000012.1"/>
</dbReference>
<dbReference type="Pfam" id="PF09594">
    <property type="entry name" value="GT87"/>
    <property type="match status" value="1"/>
</dbReference>
<feature type="compositionally biased region" description="Basic and acidic residues" evidence="8">
    <location>
        <begin position="8"/>
        <end position="19"/>
    </location>
</feature>
<reference evidence="10" key="1">
    <citation type="submission" date="2021-01" db="EMBL/GenBank/DDBJ databases">
        <title>Whole genome shotgun sequence of Spirilliplanes yamanashiensis NBRC 15828.</title>
        <authorList>
            <person name="Komaki H."/>
            <person name="Tamura T."/>
        </authorList>
    </citation>
    <scope>NUCLEOTIDE SEQUENCE</scope>
    <source>
        <strain evidence="10">NBRC 15828</strain>
    </source>
</reference>
<protein>
    <submittedName>
        <fullName evidence="10">Membrane protein</fullName>
    </submittedName>
</protein>
<feature type="transmembrane region" description="Helical" evidence="9">
    <location>
        <begin position="219"/>
        <end position="247"/>
    </location>
</feature>
<dbReference type="EMBL" id="BOOY01000012">
    <property type="protein sequence ID" value="GIJ02575.1"/>
    <property type="molecule type" value="Genomic_DNA"/>
</dbReference>
<sequence length="507" mass="55528">MSVPSSPDTDRPDRQDSPARSDGFIRGLSEAIGGPLGTHAAANDRPSGVRRGFWTAARIVLALCCLVLVLHYIQKSPCRDGDWGSNIQYTRFCYSDVLALYYADGLSEGKVPYQEFPVEYPVLTGIFMGLLGLPIHALGQRYPEMNQGQAFYDVNALVLCALAVATCACLLSLRRRRPWDAAMFAVAPMLFITTTINWDFLAIGLATFGMLAWARRRPVLAGVLIGLGAAAKLWPVFLLGPLLLLCVRAGRLRAGITTAATAAVAWIAVNAPIYILYPDNWGRFAELNTTRPIDWGTLWYIGRWFDGKWNSGQPGDQGPFQWLSDHVEPHLNNVTLGLFILCCLGVALLIVLAPRRPRFAQVAFLVVALFLISNKVWSQQFNLWLLALIVLARPKWGAFLAWQVAEFAYFTAFYAELLGAGGRQVIPEGTFVLASTLRLVTVAVLVGLVIRDILKPENDPVRQTYDDDPDGGVLDGAPDVRGFPFGRRRVDPPAPAEPPPPVPAAAG</sequence>
<dbReference type="AlphaFoldDB" id="A0A8J3Y773"/>
<feature type="compositionally biased region" description="Pro residues" evidence="8">
    <location>
        <begin position="492"/>
        <end position="507"/>
    </location>
</feature>
<keyword evidence="5 9" id="KW-1133">Transmembrane helix</keyword>
<proteinExistence type="inferred from homology"/>
<evidence type="ECO:0000256" key="1">
    <source>
        <dbReference type="ARBA" id="ARBA00004651"/>
    </source>
</evidence>
<dbReference type="Proteomes" id="UP000652013">
    <property type="component" value="Unassembled WGS sequence"/>
</dbReference>